<feature type="transmembrane region" description="Helical" evidence="1">
    <location>
        <begin position="50"/>
        <end position="69"/>
    </location>
</feature>
<feature type="transmembrane region" description="Helical" evidence="1">
    <location>
        <begin position="21"/>
        <end position="44"/>
    </location>
</feature>
<reference evidence="3" key="1">
    <citation type="journal article" date="2019" name="Int. J. Syst. Evol. Microbiol.">
        <title>The Global Catalogue of Microorganisms (GCM) 10K type strain sequencing project: providing services to taxonomists for standard genome sequencing and annotation.</title>
        <authorList>
            <consortium name="The Broad Institute Genomics Platform"/>
            <consortium name="The Broad Institute Genome Sequencing Center for Infectious Disease"/>
            <person name="Wu L."/>
            <person name="Ma J."/>
        </authorList>
    </citation>
    <scope>NUCLEOTIDE SEQUENCE [LARGE SCALE GENOMIC DNA]</scope>
    <source>
        <strain evidence="3">CCUG 43111</strain>
    </source>
</reference>
<dbReference type="Proteomes" id="UP001596101">
    <property type="component" value="Unassembled WGS sequence"/>
</dbReference>
<proteinExistence type="predicted"/>
<keyword evidence="3" id="KW-1185">Reference proteome</keyword>
<evidence type="ECO:0000256" key="1">
    <source>
        <dbReference type="SAM" id="Phobius"/>
    </source>
</evidence>
<evidence type="ECO:0000313" key="3">
    <source>
        <dbReference type="Proteomes" id="UP001596101"/>
    </source>
</evidence>
<dbReference type="RefSeq" id="WP_379758486.1">
    <property type="nucleotide sequence ID" value="NZ_JBHSMR010000013.1"/>
</dbReference>
<keyword evidence="1" id="KW-0472">Membrane</keyword>
<accession>A0ABW0MTT4</accession>
<keyword evidence="1" id="KW-0812">Transmembrane</keyword>
<evidence type="ECO:0000313" key="2">
    <source>
        <dbReference type="EMBL" id="MFC5479986.1"/>
    </source>
</evidence>
<keyword evidence="1" id="KW-1133">Transmembrane helix</keyword>
<evidence type="ECO:0008006" key="4">
    <source>
        <dbReference type="Google" id="ProtNLM"/>
    </source>
</evidence>
<name>A0ABW0MTT4_9BURK</name>
<sequence length="81" mass="8978">MTKQYWFPVRPAARGWGWGLPLVWQGWVVYGIFLAALIGGPVLLAPYGQFVTVCWSCIAAALFVAVVAWKGEPQRLRGKSL</sequence>
<comment type="caution">
    <text evidence="2">The sequence shown here is derived from an EMBL/GenBank/DDBJ whole genome shotgun (WGS) entry which is preliminary data.</text>
</comment>
<gene>
    <name evidence="2" type="ORF">ACFPQ5_17445</name>
</gene>
<organism evidence="2 3">
    <name type="scientific">Massilia suwonensis</name>
    <dbReference type="NCBI Taxonomy" id="648895"/>
    <lineage>
        <taxon>Bacteria</taxon>
        <taxon>Pseudomonadati</taxon>
        <taxon>Pseudomonadota</taxon>
        <taxon>Betaproteobacteria</taxon>
        <taxon>Burkholderiales</taxon>
        <taxon>Oxalobacteraceae</taxon>
        <taxon>Telluria group</taxon>
        <taxon>Massilia</taxon>
    </lineage>
</organism>
<dbReference type="EMBL" id="JBHSMR010000013">
    <property type="protein sequence ID" value="MFC5479986.1"/>
    <property type="molecule type" value="Genomic_DNA"/>
</dbReference>
<protein>
    <recommendedName>
        <fullName evidence="4">DUF5808 domain-containing protein</fullName>
    </recommendedName>
</protein>